<feature type="transmembrane region" description="Helical" evidence="2">
    <location>
        <begin position="20"/>
        <end position="40"/>
    </location>
</feature>
<accession>G1DJ96</accession>
<protein>
    <recommendedName>
        <fullName evidence="2">NADH-ubiquinone oxidoreductase chain 6</fullName>
        <ecNumber evidence="2">7.1.1.2</ecNumber>
    </recommendedName>
</protein>
<proteinExistence type="evidence at protein level"/>
<keyword evidence="2" id="KW-0472">Membrane</keyword>
<dbReference type="RefSeq" id="YP_004769777.1">
    <property type="nucleotide sequence ID" value="NC_015893.1"/>
</dbReference>
<dbReference type="EMDB" id="EMD-14796"/>
<dbReference type="PDB" id="7ZM7">
    <property type="method" value="EM"/>
    <property type="resolution" value="2.77 A"/>
    <property type="chains" value="6=1-224"/>
</dbReference>
<dbReference type="PDB" id="7ZME">
    <property type="method" value="EM"/>
    <property type="resolution" value="2.83 A"/>
    <property type="chains" value="6=1-224"/>
</dbReference>
<dbReference type="PANTHER" id="PTHR33269">
    <property type="entry name" value="NADH-UBIQUINONE OXIDOREDUCTASE CHAIN 6"/>
    <property type="match status" value="1"/>
</dbReference>
<sequence>MNSQISLLLLKEIYTNGSTHIMLDILSVLAVISGICVIISKNPIVSVLHLIGLFAYVSFYLILIGLNFVGLSYLIVYIGAVSILFLFILMLINIRTSELQSNTSNSIPLTILVGIIISSFLFKMLPYGVIISNQFNSSNLNENLYTIQIVGGEDNNINNINTDKNDLFFITSKIWDGALAENNHISSIGNIMYTNYNVWLILASFILLLAMVGAIVITIKPRKI</sequence>
<feature type="transmembrane region" description="Helical" evidence="2">
    <location>
        <begin position="106"/>
        <end position="130"/>
    </location>
</feature>
<dbReference type="GO" id="GO:0008137">
    <property type="term" value="F:NADH dehydrogenase (ubiquinone) activity"/>
    <property type="evidence" value="ECO:0007669"/>
    <property type="project" value="UniProtKB-UniRule"/>
</dbReference>
<comment type="function">
    <text evidence="2">Core subunit of the mitochondrial membrane respiratory chain NADH dehydrogenase (Complex I) which catalyzes electron transfer from NADH through the respiratory chain, using ubiquinone as an electron acceptor. Essential for the catalytic activity and assembly of complex I.</text>
</comment>
<dbReference type="PDB" id="7ZMB">
    <property type="method" value="EM"/>
    <property type="resolution" value="2.75 A"/>
    <property type="chains" value="6=1-224"/>
</dbReference>
<dbReference type="FunFam" id="1.20.120.1200:FF:000008">
    <property type="entry name" value="NADH-ubiquinone oxidoreductase chain 6"/>
    <property type="match status" value="1"/>
</dbReference>
<dbReference type="PDB" id="7ZMH">
    <property type="method" value="EM"/>
    <property type="resolution" value="2.47 A"/>
    <property type="chains" value="6=1-224"/>
</dbReference>
<dbReference type="GeneID" id="11030335"/>
<evidence type="ECO:0000313" key="3">
    <source>
        <dbReference type="EMBL" id="AEI26004.1"/>
    </source>
</evidence>
<dbReference type="EMDB" id="EMD-14792"/>
<keyword evidence="1 2" id="KW-0496">Mitochondrion</keyword>
<evidence type="ECO:0000313" key="4">
    <source>
        <dbReference type="Proteomes" id="UP000008066"/>
    </source>
</evidence>
<evidence type="ECO:0007829" key="6">
    <source>
        <dbReference type="PDB" id="7ZM8"/>
    </source>
</evidence>
<dbReference type="EMDB" id="EMD-14798"/>
<keyword evidence="5 6" id="KW-0002">3D-structure</keyword>
<dbReference type="EMDB" id="EMD-14791"/>
<dbReference type="STRING" id="759272.G1DJ96"/>
<dbReference type="PDB" id="7ZMG">
    <property type="method" value="EM"/>
    <property type="resolution" value="2.44 A"/>
    <property type="chains" value="6=1-224"/>
</dbReference>
<dbReference type="GO" id="GO:0031966">
    <property type="term" value="C:mitochondrial membrane"/>
    <property type="evidence" value="ECO:0007669"/>
    <property type="project" value="UniProtKB-SubCell"/>
</dbReference>
<keyword evidence="2" id="KW-0679">Respiratory chain</keyword>
<dbReference type="EMDB" id="EMD-14797"/>
<reference evidence="5 6" key="2">
    <citation type="journal article" date="2022" name="Sci. Adv.">
        <title>Conformational changes in mitochondrial complex I of the thermophilic eukaryote &lt;i&gt;Chaetomium thermophilum&lt;/i&gt;.</title>
        <authorList>
            <person name="Laube E."/>
            <person name="Meier-Credo J."/>
            <person name="Langer J.D."/>
            <person name="Kuhlbrandt W."/>
        </authorList>
    </citation>
    <scope>STRUCTURE BY ELECTRON MICROSCOPY (2.44 ANGSTROMS)</scope>
</reference>
<dbReference type="EC" id="7.1.1.2" evidence="2"/>
<dbReference type="InterPro" id="IPR001457">
    <property type="entry name" value="NADH_UbQ/plastoQ_OxRdtase_su6"/>
</dbReference>
<dbReference type="SMR" id="G1DJ96"/>
<dbReference type="Pfam" id="PF00499">
    <property type="entry name" value="Oxidored_q3"/>
    <property type="match status" value="1"/>
</dbReference>
<feature type="transmembrane region" description="Helical" evidence="2">
    <location>
        <begin position="47"/>
        <end position="68"/>
    </location>
</feature>
<dbReference type="KEGG" id="cthr:CTHT_m000070"/>
<gene>
    <name evidence="3" type="ORF">CTHT_m000070</name>
</gene>
<dbReference type="Proteomes" id="UP000008066">
    <property type="component" value="Mitochondrion"/>
</dbReference>
<evidence type="ECO:0000256" key="2">
    <source>
        <dbReference type="RuleBase" id="RU004430"/>
    </source>
</evidence>
<keyword evidence="2" id="KW-0813">Transport</keyword>
<comment type="catalytic activity">
    <reaction evidence="2">
        <text>a ubiquinone + NADH + 5 H(+)(in) = a ubiquinol + NAD(+) + 4 H(+)(out)</text>
        <dbReference type="Rhea" id="RHEA:29091"/>
        <dbReference type="Rhea" id="RHEA-COMP:9565"/>
        <dbReference type="Rhea" id="RHEA-COMP:9566"/>
        <dbReference type="ChEBI" id="CHEBI:15378"/>
        <dbReference type="ChEBI" id="CHEBI:16389"/>
        <dbReference type="ChEBI" id="CHEBI:17976"/>
        <dbReference type="ChEBI" id="CHEBI:57540"/>
        <dbReference type="ChEBI" id="CHEBI:57945"/>
        <dbReference type="EC" id="7.1.1.2"/>
    </reaction>
</comment>
<keyword evidence="2" id="KW-1133">Transmembrane helix</keyword>
<comment type="similarity">
    <text evidence="2">Belongs to the complex I subunit 6 family.</text>
</comment>
<dbReference type="AlphaFoldDB" id="G1DJ96"/>
<comment type="subcellular location">
    <subcellularLocation>
        <location evidence="2">Mitochondrion membrane</location>
        <topology evidence="2">Multi-pass membrane protein</topology>
    </subcellularLocation>
</comment>
<geneLocation type="mitochondrion" evidence="3"/>
<evidence type="ECO:0007829" key="5">
    <source>
        <dbReference type="PDB" id="7ZM7"/>
    </source>
</evidence>
<reference evidence="3 4" key="1">
    <citation type="journal article" date="2011" name="Cell">
        <title>Insight into structure and assembly of the nuclear pore complex by utilizing the genome of a eukaryotic thermophile.</title>
        <authorList>
            <person name="Amlacher S."/>
            <person name="Sarges P."/>
            <person name="Flemming D."/>
            <person name="van Noort V."/>
            <person name="Kunze R."/>
            <person name="Devos D.P."/>
            <person name="Arumugam M."/>
            <person name="Bork P."/>
            <person name="Hurt E."/>
        </authorList>
    </citation>
    <scope>NUCLEOTIDE SEQUENCE [LARGE SCALE GENOMIC DNA]</scope>
    <source>
        <strain evidence="4">DSM 1495 / CBS 144.50 / IMI 039719</strain>
    </source>
</reference>
<keyword evidence="2" id="KW-1278">Translocase</keyword>
<dbReference type="EMBL" id="JN007486">
    <property type="protein sequence ID" value="AEI26004.1"/>
    <property type="molecule type" value="Genomic_DNA"/>
</dbReference>
<dbReference type="PDB" id="7ZM8">
    <property type="method" value="EM"/>
    <property type="resolution" value="2.76 A"/>
    <property type="chains" value="6=1-224"/>
</dbReference>
<name>G1DJ96_CHATD</name>
<keyword evidence="2" id="KW-0830">Ubiquinone</keyword>
<feature type="transmembrane region" description="Helical" evidence="2">
    <location>
        <begin position="196"/>
        <end position="219"/>
    </location>
</feature>
<dbReference type="Gene3D" id="1.20.120.1200">
    <property type="entry name" value="NADH-ubiquinone/plastoquinone oxidoreductase chain 6, subunit NuoJ"/>
    <property type="match status" value="1"/>
</dbReference>
<keyword evidence="2" id="KW-0520">NAD</keyword>
<evidence type="ECO:0000256" key="1">
    <source>
        <dbReference type="ARBA" id="ARBA00023128"/>
    </source>
</evidence>
<feature type="transmembrane region" description="Helical" evidence="2">
    <location>
        <begin position="74"/>
        <end position="94"/>
    </location>
</feature>
<organism evidence="3 4">
    <name type="scientific">Chaetomium thermophilum (strain DSM 1495 / CBS 144.50 / IMI 039719)</name>
    <name type="common">Thermochaetoides thermophila</name>
    <dbReference type="NCBI Taxonomy" id="759272"/>
    <lineage>
        <taxon>Eukaryota</taxon>
        <taxon>Fungi</taxon>
        <taxon>Dikarya</taxon>
        <taxon>Ascomycota</taxon>
        <taxon>Pezizomycotina</taxon>
        <taxon>Sordariomycetes</taxon>
        <taxon>Sordariomycetidae</taxon>
        <taxon>Sordariales</taxon>
        <taxon>Chaetomiaceae</taxon>
        <taxon>Thermochaetoides</taxon>
    </lineage>
</organism>
<keyword evidence="2" id="KW-0249">Electron transport</keyword>
<dbReference type="EMDB" id="EMD-14794"/>
<dbReference type="InterPro" id="IPR042106">
    <property type="entry name" value="Nuo/plastoQ_OxRdtase_6_NuoJ"/>
</dbReference>
<keyword evidence="2" id="KW-0812">Transmembrane</keyword>
<dbReference type="PANTHER" id="PTHR33269:SF17">
    <property type="entry name" value="NADH-UBIQUINONE OXIDOREDUCTASE CHAIN 6"/>
    <property type="match status" value="1"/>
</dbReference>
<keyword evidence="4" id="KW-1185">Reference proteome</keyword>